<accession>A0A5N5STK7</accession>
<organism evidence="2 3">
    <name type="scientific">Armadillidium nasatum</name>
    <dbReference type="NCBI Taxonomy" id="96803"/>
    <lineage>
        <taxon>Eukaryota</taxon>
        <taxon>Metazoa</taxon>
        <taxon>Ecdysozoa</taxon>
        <taxon>Arthropoda</taxon>
        <taxon>Crustacea</taxon>
        <taxon>Multicrustacea</taxon>
        <taxon>Malacostraca</taxon>
        <taxon>Eumalacostraca</taxon>
        <taxon>Peracarida</taxon>
        <taxon>Isopoda</taxon>
        <taxon>Oniscidea</taxon>
        <taxon>Crinocheta</taxon>
        <taxon>Armadillidiidae</taxon>
        <taxon>Armadillidium</taxon>
    </lineage>
</organism>
<dbReference type="AlphaFoldDB" id="A0A5N5STK7"/>
<feature type="chain" id="PRO_5024380115" evidence="1">
    <location>
        <begin position="25"/>
        <end position="87"/>
    </location>
</feature>
<gene>
    <name evidence="2" type="ORF">Anas_12151</name>
</gene>
<comment type="caution">
    <text evidence="2">The sequence shown here is derived from an EMBL/GenBank/DDBJ whole genome shotgun (WGS) entry which is preliminary data.</text>
</comment>
<feature type="non-terminal residue" evidence="2">
    <location>
        <position position="1"/>
    </location>
</feature>
<dbReference type="EMBL" id="SEYY01020155">
    <property type="protein sequence ID" value="KAB7497541.1"/>
    <property type="molecule type" value="Genomic_DNA"/>
</dbReference>
<keyword evidence="3" id="KW-1185">Reference proteome</keyword>
<sequence length="87" mass="10184">TMLCTRFAFVFLAVLALCVPLIECRYLPTRRDNTKVDEIKNILTELLDKVSGHESQRNFSYEKRFVPSHTRPIFGERYLEDYATAPQ</sequence>
<name>A0A5N5STK7_9CRUS</name>
<proteinExistence type="predicted"/>
<feature type="signal peptide" evidence="1">
    <location>
        <begin position="1"/>
        <end position="24"/>
    </location>
</feature>
<reference evidence="2 3" key="1">
    <citation type="journal article" date="2019" name="PLoS Biol.">
        <title>Sex chromosomes control vertical transmission of feminizing Wolbachia symbionts in an isopod.</title>
        <authorList>
            <person name="Becking T."/>
            <person name="Chebbi M.A."/>
            <person name="Giraud I."/>
            <person name="Moumen B."/>
            <person name="Laverre T."/>
            <person name="Caubet Y."/>
            <person name="Peccoud J."/>
            <person name="Gilbert C."/>
            <person name="Cordaux R."/>
        </authorList>
    </citation>
    <scope>NUCLEOTIDE SEQUENCE [LARGE SCALE GENOMIC DNA]</scope>
    <source>
        <strain evidence="2">ANa2</strain>
        <tissue evidence="2">Whole body excluding digestive tract and cuticle</tissue>
    </source>
</reference>
<evidence type="ECO:0000313" key="2">
    <source>
        <dbReference type="EMBL" id="KAB7497541.1"/>
    </source>
</evidence>
<dbReference type="Proteomes" id="UP000326759">
    <property type="component" value="Unassembled WGS sequence"/>
</dbReference>
<keyword evidence="1" id="KW-0732">Signal</keyword>
<evidence type="ECO:0000313" key="3">
    <source>
        <dbReference type="Proteomes" id="UP000326759"/>
    </source>
</evidence>
<evidence type="ECO:0000256" key="1">
    <source>
        <dbReference type="SAM" id="SignalP"/>
    </source>
</evidence>
<dbReference type="OrthoDB" id="6381303at2759"/>
<protein>
    <submittedName>
        <fullName evidence="2">Uncharacterized protein</fullName>
    </submittedName>
</protein>